<dbReference type="PANTHER" id="PTHR13789:SF309">
    <property type="entry name" value="PUTATIVE (AFU_ORTHOLOGUE AFUA_6G14510)-RELATED"/>
    <property type="match status" value="1"/>
</dbReference>
<reference evidence="4" key="2">
    <citation type="submission" date="2020-09" db="EMBL/GenBank/DDBJ databases">
        <authorList>
            <person name="Sun Q."/>
            <person name="Kim S."/>
        </authorList>
    </citation>
    <scope>NUCLEOTIDE SEQUENCE</scope>
    <source>
        <strain evidence="4">KCTC 42731</strain>
    </source>
</reference>
<dbReference type="GO" id="GO:0071949">
    <property type="term" value="F:FAD binding"/>
    <property type="evidence" value="ECO:0007669"/>
    <property type="project" value="InterPro"/>
</dbReference>
<keyword evidence="5" id="KW-1185">Reference proteome</keyword>
<dbReference type="InterPro" id="IPR002938">
    <property type="entry name" value="FAD-bd"/>
</dbReference>
<keyword evidence="1" id="KW-0560">Oxidoreductase</keyword>
<dbReference type="Pfam" id="PF01494">
    <property type="entry name" value="FAD_binding_3"/>
    <property type="match status" value="1"/>
</dbReference>
<comment type="caution">
    <text evidence="4">The sequence shown here is derived from an EMBL/GenBank/DDBJ whole genome shotgun (WGS) entry which is preliminary data.</text>
</comment>
<evidence type="ECO:0000313" key="5">
    <source>
        <dbReference type="Proteomes" id="UP000623842"/>
    </source>
</evidence>
<evidence type="ECO:0000313" key="4">
    <source>
        <dbReference type="EMBL" id="GHG02957.1"/>
    </source>
</evidence>
<organism evidence="4 5">
    <name type="scientific">Thalassotalea marina</name>
    <dbReference type="NCBI Taxonomy" id="1673741"/>
    <lineage>
        <taxon>Bacteria</taxon>
        <taxon>Pseudomonadati</taxon>
        <taxon>Pseudomonadota</taxon>
        <taxon>Gammaproteobacteria</taxon>
        <taxon>Alteromonadales</taxon>
        <taxon>Colwelliaceae</taxon>
        <taxon>Thalassotalea</taxon>
    </lineage>
</organism>
<dbReference type="SUPFAM" id="SSF51905">
    <property type="entry name" value="FAD/NAD(P)-binding domain"/>
    <property type="match status" value="1"/>
</dbReference>
<protein>
    <submittedName>
        <fullName evidence="4">Monooxygenase</fullName>
    </submittedName>
</protein>
<dbReference type="EMBL" id="BNCK01000009">
    <property type="protein sequence ID" value="GHG02957.1"/>
    <property type="molecule type" value="Genomic_DNA"/>
</dbReference>
<dbReference type="RefSeq" id="WP_189773343.1">
    <property type="nucleotide sequence ID" value="NZ_BNCK01000009.1"/>
</dbReference>
<feature type="domain" description="FAD-binding" evidence="3">
    <location>
        <begin position="6"/>
        <end position="308"/>
    </location>
</feature>
<dbReference type="InterPro" id="IPR050493">
    <property type="entry name" value="FAD-dep_Monooxygenase_BioMet"/>
</dbReference>
<evidence type="ECO:0000259" key="3">
    <source>
        <dbReference type="Pfam" id="PF01494"/>
    </source>
</evidence>
<evidence type="ECO:0000256" key="1">
    <source>
        <dbReference type="ARBA" id="ARBA00023002"/>
    </source>
</evidence>
<accession>A0A919ENN6</accession>
<name>A0A919ENN6_9GAMM</name>
<dbReference type="Proteomes" id="UP000623842">
    <property type="component" value="Unassembled WGS sequence"/>
</dbReference>
<sequence length="377" mass="42433">MSQLKDIAIIGAGVAGLALAIFARKQGITVTIYERNQEISTIGAGITLWPNAIFVIKQLGVLATIEELSGKPEFIRQFDQFFTMQGELDIKEINEHCQLPSLTILRRDLMKVLAERANALGAEFKFDHQIEQHDIDGLMQTHDLVIGCDGRMKSASRDKLFENKPLPVYQGFINIIGISQLANEQLDHAIEDYRGQQQRFGIVPIKSGLCYWAAAWPASLDKKRPVDDWYHEMHQRFQHWPNQVKQVLSSYNINSLNRIFVHDIDPLPYWHKSNLIVIGDAAHAPLPTSGQGACQALEDAWHLMQTLTTDALLDDQLTSFYQQRIAKVTAAQMAGRSVAKHIFSTTEQPSVSFSNISAEQLSSLWMQGLVSKPEVNR</sequence>
<dbReference type="AlphaFoldDB" id="A0A919ENN6"/>
<evidence type="ECO:0000256" key="2">
    <source>
        <dbReference type="ARBA" id="ARBA00023033"/>
    </source>
</evidence>
<dbReference type="PANTHER" id="PTHR13789">
    <property type="entry name" value="MONOOXYGENASE"/>
    <property type="match status" value="1"/>
</dbReference>
<proteinExistence type="predicted"/>
<dbReference type="PRINTS" id="PR00420">
    <property type="entry name" value="RNGMNOXGNASE"/>
</dbReference>
<keyword evidence="2 4" id="KW-0503">Monooxygenase</keyword>
<dbReference type="InterPro" id="IPR036188">
    <property type="entry name" value="FAD/NAD-bd_sf"/>
</dbReference>
<reference evidence="4" key="1">
    <citation type="journal article" date="2014" name="Int. J. Syst. Evol. Microbiol.">
        <title>Complete genome sequence of Corynebacterium casei LMG S-19264T (=DSM 44701T), isolated from a smear-ripened cheese.</title>
        <authorList>
            <consortium name="US DOE Joint Genome Institute (JGI-PGF)"/>
            <person name="Walter F."/>
            <person name="Albersmeier A."/>
            <person name="Kalinowski J."/>
            <person name="Ruckert C."/>
        </authorList>
    </citation>
    <scope>NUCLEOTIDE SEQUENCE</scope>
    <source>
        <strain evidence="4">KCTC 42731</strain>
    </source>
</reference>
<gene>
    <name evidence="4" type="primary">aba2</name>
    <name evidence="4" type="ORF">GCM10017161_34980</name>
</gene>
<dbReference type="Gene3D" id="3.50.50.60">
    <property type="entry name" value="FAD/NAD(P)-binding domain"/>
    <property type="match status" value="1"/>
</dbReference>
<dbReference type="GO" id="GO:0004497">
    <property type="term" value="F:monooxygenase activity"/>
    <property type="evidence" value="ECO:0007669"/>
    <property type="project" value="UniProtKB-KW"/>
</dbReference>